<sequence length="174" mass="18732">MENQGIVRLSRSAAELFTAAVVLAAVVALFVYSFELPPSPMRGYPGAGFMPRLVLIYTAVFTVIWLGRLVLARARSARETRALAPAAGDDSIEFEYRGYLVTIATVLAFVVGLQYLGFEITCFGILSLLLAVRLSSVALAVAVAALTTLILYAVFVLLLNVSVPLAILPDFITF</sequence>
<dbReference type="EMBL" id="JANTHZ010000006">
    <property type="protein sequence ID" value="MCS0496304.1"/>
    <property type="molecule type" value="Genomic_DNA"/>
</dbReference>
<evidence type="ECO:0000256" key="1">
    <source>
        <dbReference type="SAM" id="Phobius"/>
    </source>
</evidence>
<keyword evidence="1" id="KW-0812">Transmembrane</keyword>
<evidence type="ECO:0000313" key="3">
    <source>
        <dbReference type="EMBL" id="MCS0496304.1"/>
    </source>
</evidence>
<keyword evidence="1" id="KW-0472">Membrane</keyword>
<reference evidence="3" key="1">
    <citation type="submission" date="2022-08" db="EMBL/GenBank/DDBJ databases">
        <authorList>
            <person name="Li F."/>
        </authorList>
    </citation>
    <scope>NUCLEOTIDE SEQUENCE</scope>
    <source>
        <strain evidence="3">MQZ15Z-1</strain>
    </source>
</reference>
<dbReference type="Proteomes" id="UP001151088">
    <property type="component" value="Unassembled WGS sequence"/>
</dbReference>
<keyword evidence="1" id="KW-1133">Transmembrane helix</keyword>
<gene>
    <name evidence="3" type="ORF">NVS89_14460</name>
</gene>
<feature type="transmembrane region" description="Helical" evidence="1">
    <location>
        <begin position="98"/>
        <end position="117"/>
    </location>
</feature>
<evidence type="ECO:0000259" key="2">
    <source>
        <dbReference type="Pfam" id="PF07331"/>
    </source>
</evidence>
<dbReference type="RefSeq" id="WP_258733462.1">
    <property type="nucleotide sequence ID" value="NZ_JANTHZ010000006.1"/>
</dbReference>
<evidence type="ECO:0000313" key="4">
    <source>
        <dbReference type="Proteomes" id="UP001151088"/>
    </source>
</evidence>
<organism evidence="3 4">
    <name type="scientific">Ancylobacter mangrovi</name>
    <dbReference type="NCBI Taxonomy" id="2972472"/>
    <lineage>
        <taxon>Bacteria</taxon>
        <taxon>Pseudomonadati</taxon>
        <taxon>Pseudomonadota</taxon>
        <taxon>Alphaproteobacteria</taxon>
        <taxon>Hyphomicrobiales</taxon>
        <taxon>Xanthobacteraceae</taxon>
        <taxon>Ancylobacter</taxon>
    </lineage>
</organism>
<dbReference type="AlphaFoldDB" id="A0A9X2PCN8"/>
<feature type="transmembrane region" description="Helical" evidence="1">
    <location>
        <begin position="54"/>
        <end position="71"/>
    </location>
</feature>
<feature type="transmembrane region" description="Helical" evidence="1">
    <location>
        <begin position="12"/>
        <end position="34"/>
    </location>
</feature>
<dbReference type="Pfam" id="PF07331">
    <property type="entry name" value="TctB"/>
    <property type="match status" value="1"/>
</dbReference>
<proteinExistence type="predicted"/>
<dbReference type="InterPro" id="IPR009936">
    <property type="entry name" value="DUF1468"/>
</dbReference>
<keyword evidence="4" id="KW-1185">Reference proteome</keyword>
<feature type="transmembrane region" description="Helical" evidence="1">
    <location>
        <begin position="123"/>
        <end position="142"/>
    </location>
</feature>
<feature type="transmembrane region" description="Helical" evidence="1">
    <location>
        <begin position="149"/>
        <end position="168"/>
    </location>
</feature>
<name>A0A9X2PCN8_9HYPH</name>
<accession>A0A9X2PCN8</accession>
<comment type="caution">
    <text evidence="3">The sequence shown here is derived from an EMBL/GenBank/DDBJ whole genome shotgun (WGS) entry which is preliminary data.</text>
</comment>
<protein>
    <submittedName>
        <fullName evidence="3">Tripartite tricarboxylate transporter TctB family protein</fullName>
    </submittedName>
</protein>
<feature type="domain" description="DUF1468" evidence="2">
    <location>
        <begin position="19"/>
        <end position="164"/>
    </location>
</feature>